<dbReference type="Proteomes" id="UP000280346">
    <property type="component" value="Unassembled WGS sequence"/>
</dbReference>
<organism evidence="1 2">
    <name type="scientific">Azospirillum doebereinerae</name>
    <dbReference type="NCBI Taxonomy" id="92933"/>
    <lineage>
        <taxon>Bacteria</taxon>
        <taxon>Pseudomonadati</taxon>
        <taxon>Pseudomonadota</taxon>
        <taxon>Alphaproteobacteria</taxon>
        <taxon>Rhodospirillales</taxon>
        <taxon>Azospirillaceae</taxon>
        <taxon>Azospirillum</taxon>
    </lineage>
</organism>
<proteinExistence type="predicted"/>
<keyword evidence="2" id="KW-1185">Reference proteome</keyword>
<gene>
    <name evidence="1" type="ORF">EJ913_30600</name>
</gene>
<reference evidence="1 2" key="1">
    <citation type="submission" date="2018-12" db="EMBL/GenBank/DDBJ databases">
        <authorList>
            <person name="Yang Y."/>
        </authorList>
    </citation>
    <scope>NUCLEOTIDE SEQUENCE [LARGE SCALE GENOMIC DNA]</scope>
    <source>
        <strain evidence="1 2">GSF71</strain>
    </source>
</reference>
<protein>
    <recommendedName>
        <fullName evidence="3">DUF1150 family protein</fullName>
    </recommendedName>
</protein>
<evidence type="ECO:0000313" key="1">
    <source>
        <dbReference type="EMBL" id="RUQ60419.1"/>
    </source>
</evidence>
<evidence type="ECO:0000313" key="2">
    <source>
        <dbReference type="Proteomes" id="UP000280346"/>
    </source>
</evidence>
<sequence>MSRPAPLPRWSAADRFFADLGVHESAYVKPVLLEGRAMFAVHAADGRLIDHLPSAELAFAVLRRQDLEPLRVH</sequence>
<dbReference type="RefSeq" id="WP_127005122.1">
    <property type="nucleotide sequence ID" value="NZ_JBNPXW010000021.1"/>
</dbReference>
<evidence type="ECO:0008006" key="3">
    <source>
        <dbReference type="Google" id="ProtNLM"/>
    </source>
</evidence>
<dbReference type="OrthoDB" id="8449790at2"/>
<comment type="caution">
    <text evidence="1">The sequence shown here is derived from an EMBL/GenBank/DDBJ whole genome shotgun (WGS) entry which is preliminary data.</text>
</comment>
<name>A0A433IZH8_9PROT</name>
<dbReference type="AlphaFoldDB" id="A0A433IZH8"/>
<accession>A0A433IZH8</accession>
<dbReference type="EMBL" id="RZIJ01000054">
    <property type="protein sequence ID" value="RUQ60419.1"/>
    <property type="molecule type" value="Genomic_DNA"/>
</dbReference>